<name>A0ABS0YRU3_9BACT</name>
<reference evidence="2 3" key="1">
    <citation type="submission" date="2020-12" db="EMBL/GenBank/DDBJ databases">
        <title>Geomonas sp. Red259, isolated from paddy soil.</title>
        <authorList>
            <person name="Xu Z."/>
            <person name="Zhang Z."/>
            <person name="Masuda Y."/>
            <person name="Itoh H."/>
            <person name="Senoo K."/>
        </authorList>
    </citation>
    <scope>NUCLEOTIDE SEQUENCE [LARGE SCALE GENOMIC DNA]</scope>
    <source>
        <strain evidence="2 3">Red259</strain>
    </source>
</reference>
<accession>A0ABS0YRU3</accession>
<protein>
    <submittedName>
        <fullName evidence="2">FixH family protein</fullName>
    </submittedName>
</protein>
<dbReference type="InterPro" id="IPR008620">
    <property type="entry name" value="FixH"/>
</dbReference>
<evidence type="ECO:0000313" key="3">
    <source>
        <dbReference type="Proteomes" id="UP000641025"/>
    </source>
</evidence>
<keyword evidence="1" id="KW-0812">Transmembrane</keyword>
<organism evidence="2 3">
    <name type="scientific">Geomonas propionica</name>
    <dbReference type="NCBI Taxonomy" id="2798582"/>
    <lineage>
        <taxon>Bacteria</taxon>
        <taxon>Pseudomonadati</taxon>
        <taxon>Thermodesulfobacteriota</taxon>
        <taxon>Desulfuromonadia</taxon>
        <taxon>Geobacterales</taxon>
        <taxon>Geobacteraceae</taxon>
        <taxon>Geomonas</taxon>
    </lineage>
</organism>
<sequence length="151" mass="16503">MQKRSTKFPCRWRIAIVLLIATFLLGMGTTMFISVERGSAVTDPDYYQNGLNYSKTRNGAYNAGLDWIMSASLSGSDLQVRVHDDKGAPVAGGKLSFQTRHGNEKEVLTLAETAPGIFVAPWPVSGQGELRGELLFTKGESIASQKVVFFN</sequence>
<dbReference type="Proteomes" id="UP000641025">
    <property type="component" value="Unassembled WGS sequence"/>
</dbReference>
<keyword evidence="1" id="KW-1133">Transmembrane helix</keyword>
<dbReference type="RefSeq" id="WP_199395138.1">
    <property type="nucleotide sequence ID" value="NZ_JAEMHK010000007.1"/>
</dbReference>
<dbReference type="Pfam" id="PF05751">
    <property type="entry name" value="FixH"/>
    <property type="match status" value="1"/>
</dbReference>
<evidence type="ECO:0000313" key="2">
    <source>
        <dbReference type="EMBL" id="MBJ6800634.1"/>
    </source>
</evidence>
<proteinExistence type="predicted"/>
<feature type="transmembrane region" description="Helical" evidence="1">
    <location>
        <begin position="12"/>
        <end position="33"/>
    </location>
</feature>
<evidence type="ECO:0000256" key="1">
    <source>
        <dbReference type="SAM" id="Phobius"/>
    </source>
</evidence>
<comment type="caution">
    <text evidence="2">The sequence shown here is derived from an EMBL/GenBank/DDBJ whole genome shotgun (WGS) entry which is preliminary data.</text>
</comment>
<keyword evidence="1" id="KW-0472">Membrane</keyword>
<dbReference type="EMBL" id="JAEMHK010000007">
    <property type="protein sequence ID" value="MBJ6800634.1"/>
    <property type="molecule type" value="Genomic_DNA"/>
</dbReference>
<gene>
    <name evidence="2" type="ORF">JFN90_10855</name>
</gene>
<keyword evidence="3" id="KW-1185">Reference proteome</keyword>